<dbReference type="PATRIC" id="fig|246787.4.peg.3317"/>
<evidence type="ECO:0000313" key="2">
    <source>
        <dbReference type="EMBL" id="KAA5422307.1"/>
    </source>
</evidence>
<evidence type="ECO:0000313" key="5">
    <source>
        <dbReference type="Proteomes" id="UP000283341"/>
    </source>
</evidence>
<protein>
    <submittedName>
        <fullName evidence="1">Uncharacterized protein</fullName>
    </submittedName>
</protein>
<evidence type="ECO:0000313" key="6">
    <source>
        <dbReference type="Proteomes" id="UP000448877"/>
    </source>
</evidence>
<evidence type="ECO:0000313" key="1">
    <source>
        <dbReference type="EMBL" id="ALJ60439.1"/>
    </source>
</evidence>
<name>A0A0P0FS72_9BACE</name>
<reference evidence="2 6" key="3">
    <citation type="journal article" date="2019" name="Nat. Med.">
        <title>A library of human gut bacterial isolates paired with longitudinal multiomics data enables mechanistic microbiome research.</title>
        <authorList>
            <person name="Poyet M."/>
            <person name="Groussin M."/>
            <person name="Gibbons S.M."/>
            <person name="Avila-Pacheco J."/>
            <person name="Jiang X."/>
            <person name="Kearney S.M."/>
            <person name="Perrotta A.R."/>
            <person name="Berdy B."/>
            <person name="Zhao S."/>
            <person name="Lieberman T.D."/>
            <person name="Swanson P.K."/>
            <person name="Smith M."/>
            <person name="Roesemann S."/>
            <person name="Alexander J.E."/>
            <person name="Rich S.A."/>
            <person name="Livny J."/>
            <person name="Vlamakis H."/>
            <person name="Clish C."/>
            <person name="Bullock K."/>
            <person name="Deik A."/>
            <person name="Scott J."/>
            <person name="Pierce K.A."/>
            <person name="Xavier R.J."/>
            <person name="Alm E.J."/>
        </authorList>
    </citation>
    <scope>NUCLEOTIDE SEQUENCE [LARGE SCALE GENOMIC DNA]</scope>
    <source>
        <strain evidence="2 6">BIOML-A6</strain>
    </source>
</reference>
<reference evidence="3 5" key="2">
    <citation type="submission" date="2018-08" db="EMBL/GenBank/DDBJ databases">
        <title>A genome reference for cultivated species of the human gut microbiota.</title>
        <authorList>
            <person name="Zou Y."/>
            <person name="Xue W."/>
            <person name="Luo G."/>
        </authorList>
    </citation>
    <scope>NUCLEOTIDE SEQUENCE [LARGE SCALE GENOMIC DNA]</scope>
    <source>
        <strain evidence="3 5">AF22-3AC</strain>
    </source>
</reference>
<reference evidence="1 4" key="1">
    <citation type="journal article" date="2015" name="Science">
        <title>Genetic determinants of in vivo fitness and diet responsiveness in multiple human gut Bacteroides.</title>
        <authorList>
            <person name="Wu M."/>
            <person name="McNulty N.P."/>
            <person name="Rodionov D.A."/>
            <person name="Khoroshkin M.S."/>
            <person name="Griffin N.W."/>
            <person name="Cheng J."/>
            <person name="Latreille P."/>
            <person name="Kerstetter R.A."/>
            <person name="Terrapon N."/>
            <person name="Henrissat B."/>
            <person name="Osterman A.L."/>
            <person name="Gordon J.I."/>
        </authorList>
    </citation>
    <scope>NUCLEOTIDE SEQUENCE [LARGE SCALE GENOMIC DNA]</scope>
    <source>
        <strain evidence="1 4">WH2</strain>
    </source>
</reference>
<dbReference type="Proteomes" id="UP000061809">
    <property type="component" value="Chromosome"/>
</dbReference>
<dbReference type="Proteomes" id="UP000448877">
    <property type="component" value="Unassembled WGS sequence"/>
</dbReference>
<dbReference type="AlphaFoldDB" id="A0A0P0FS72"/>
<proteinExistence type="predicted"/>
<dbReference type="Proteomes" id="UP000283341">
    <property type="component" value="Unassembled WGS sequence"/>
</dbReference>
<gene>
    <name evidence="1" type="ORF">BcellWH2_03202</name>
    <name evidence="3" type="ORF">DWX97_13750</name>
    <name evidence="2" type="ORF">F2Y81_05185</name>
</gene>
<sequence length="60" mass="6893">MLVGVLTKSTTLLKMRLQMSESYATWQNLFELICDCVLKELINECFLIFGVNKTLTMCLT</sequence>
<dbReference type="EMBL" id="CP012801">
    <property type="protein sequence ID" value="ALJ60439.1"/>
    <property type="molecule type" value="Genomic_DNA"/>
</dbReference>
<dbReference type="KEGG" id="bcel:BcellWH2_03202"/>
<evidence type="ECO:0000313" key="4">
    <source>
        <dbReference type="Proteomes" id="UP000061809"/>
    </source>
</evidence>
<dbReference type="EMBL" id="QRVJ01000011">
    <property type="protein sequence ID" value="RGS36106.1"/>
    <property type="molecule type" value="Genomic_DNA"/>
</dbReference>
<dbReference type="EMBL" id="VVYV01000005">
    <property type="protein sequence ID" value="KAA5422307.1"/>
    <property type="molecule type" value="Genomic_DNA"/>
</dbReference>
<evidence type="ECO:0000313" key="3">
    <source>
        <dbReference type="EMBL" id="RGS36106.1"/>
    </source>
</evidence>
<organism evidence="1 4">
    <name type="scientific">Bacteroides cellulosilyticus</name>
    <dbReference type="NCBI Taxonomy" id="246787"/>
    <lineage>
        <taxon>Bacteria</taxon>
        <taxon>Pseudomonadati</taxon>
        <taxon>Bacteroidota</taxon>
        <taxon>Bacteroidia</taxon>
        <taxon>Bacteroidales</taxon>
        <taxon>Bacteroidaceae</taxon>
        <taxon>Bacteroides</taxon>
    </lineage>
</organism>
<accession>A0A0P0FS72</accession>